<evidence type="ECO:0000256" key="2">
    <source>
        <dbReference type="ARBA" id="ARBA00022679"/>
    </source>
</evidence>
<keyword evidence="4" id="KW-1133">Transmembrane helix</keyword>
<comment type="similarity">
    <text evidence="1">Belongs to the spermidine/spermine synthase family.</text>
</comment>
<accession>A0A3B1CDM0</accession>
<dbReference type="EMBL" id="UOGF01000040">
    <property type="protein sequence ID" value="VAX28596.1"/>
    <property type="molecule type" value="Genomic_DNA"/>
</dbReference>
<dbReference type="InterPro" id="IPR030373">
    <property type="entry name" value="PABS_CS"/>
</dbReference>
<dbReference type="SUPFAM" id="SSF53335">
    <property type="entry name" value="S-adenosyl-L-methionine-dependent methyltransferases"/>
    <property type="match status" value="1"/>
</dbReference>
<sequence length="499" mass="56886">MSVLIISIFIAGLCSIIYELLISTASAYFLGDSVKQFSITIGLYMAAMGIGSYLSRLIKTNLLSKFIAIEILLGFLGGMSVPILYFCYAFTDMYSLYMVLLIVAIGTLIGLEIPLLTRIMEHYYVLKINISNVLSIDYFGALIATLLFPFILLPFLGTFKSSLFFGLINMGIGFLNLWCFREVLNIGRRRIYAIASVTVFVSLLSVFLTAPFLLKHWSNSLYEDRIVLSTQSRYQKIVLTKDKDDIRLFLNGNLQFSSIDEYRYHEALVHVPFALADKRKHILLLGGGDGLAVREMLKYPEVESITVVDLDPEIIRISTENNHLRRINQDSLQDKRVSIINRDAFIFLKETSGQFDVIIADLPDPNNISLSRLYSKEFYRFIRARLTENGTFLTQATSPYFAKRAFWSIKNTIETAALHTRPYHLYIPSFGDWGFVLASKKEINLNNIQIDVTTRYLETALLPGLFTFSKDLRHADAAPSTLDKPLVLTYYLKGWKHWN</sequence>
<dbReference type="PANTHER" id="PTHR43317">
    <property type="entry name" value="THERMOSPERMINE SYNTHASE ACAULIS5"/>
    <property type="match status" value="1"/>
</dbReference>
<dbReference type="NCBIfam" id="NF002956">
    <property type="entry name" value="PRK03612.1"/>
    <property type="match status" value="1"/>
</dbReference>
<dbReference type="AlphaFoldDB" id="A0A3B1CDM0"/>
<dbReference type="InterPro" id="IPR029063">
    <property type="entry name" value="SAM-dependent_MTases_sf"/>
</dbReference>
<dbReference type="CDD" id="cd02440">
    <property type="entry name" value="AdoMet_MTases"/>
    <property type="match status" value="1"/>
</dbReference>
<dbReference type="FunFam" id="3.40.50.150:FF:000088">
    <property type="entry name" value="Polyamine aminopropyltransferase"/>
    <property type="match status" value="1"/>
</dbReference>
<dbReference type="Pfam" id="PF01564">
    <property type="entry name" value="Spermine_synth"/>
    <property type="match status" value="1"/>
</dbReference>
<keyword evidence="4" id="KW-0472">Membrane</keyword>
<dbReference type="PROSITE" id="PS51006">
    <property type="entry name" value="PABS_2"/>
    <property type="match status" value="1"/>
</dbReference>
<keyword evidence="4" id="KW-0812">Transmembrane</keyword>
<evidence type="ECO:0000259" key="5">
    <source>
        <dbReference type="PROSITE" id="PS51006"/>
    </source>
</evidence>
<feature type="transmembrane region" description="Helical" evidence="4">
    <location>
        <begin position="192"/>
        <end position="214"/>
    </location>
</feature>
<feature type="transmembrane region" description="Helical" evidence="4">
    <location>
        <begin position="163"/>
        <end position="180"/>
    </location>
</feature>
<dbReference type="GO" id="GO:0006596">
    <property type="term" value="P:polyamine biosynthetic process"/>
    <property type="evidence" value="ECO:0007669"/>
    <property type="project" value="UniProtKB-KW"/>
</dbReference>
<dbReference type="InterPro" id="IPR030374">
    <property type="entry name" value="PABS"/>
</dbReference>
<organism evidence="6">
    <name type="scientific">hydrothermal vent metagenome</name>
    <dbReference type="NCBI Taxonomy" id="652676"/>
    <lineage>
        <taxon>unclassified sequences</taxon>
        <taxon>metagenomes</taxon>
        <taxon>ecological metagenomes</taxon>
    </lineage>
</organism>
<keyword evidence="2 6" id="KW-0808">Transferase</keyword>
<dbReference type="EC" id="2.5.1.16" evidence="6"/>
<dbReference type="GO" id="GO:0010487">
    <property type="term" value="F:thermospermine synthase activity"/>
    <property type="evidence" value="ECO:0007669"/>
    <property type="project" value="UniProtKB-ARBA"/>
</dbReference>
<reference evidence="6" key="1">
    <citation type="submission" date="2018-06" db="EMBL/GenBank/DDBJ databases">
        <authorList>
            <person name="Zhirakovskaya E."/>
        </authorList>
    </citation>
    <scope>NUCLEOTIDE SEQUENCE</scope>
</reference>
<dbReference type="PANTHER" id="PTHR43317:SF1">
    <property type="entry name" value="THERMOSPERMINE SYNTHASE ACAULIS5"/>
    <property type="match status" value="1"/>
</dbReference>
<name>A0A3B1CDM0_9ZZZZ</name>
<evidence type="ECO:0000313" key="6">
    <source>
        <dbReference type="EMBL" id="VAX28596.1"/>
    </source>
</evidence>
<feature type="transmembrane region" description="Helical" evidence="4">
    <location>
        <begin position="37"/>
        <end position="54"/>
    </location>
</feature>
<feature type="transmembrane region" description="Helical" evidence="4">
    <location>
        <begin position="138"/>
        <end position="157"/>
    </location>
</feature>
<gene>
    <name evidence="6" type="ORF">MNBD_NITROSPIRAE01-785</name>
</gene>
<evidence type="ECO:0000256" key="4">
    <source>
        <dbReference type="SAM" id="Phobius"/>
    </source>
</evidence>
<dbReference type="NCBIfam" id="NF037959">
    <property type="entry name" value="MFS_SpdSyn"/>
    <property type="match status" value="1"/>
</dbReference>
<dbReference type="HAMAP" id="MF_00198">
    <property type="entry name" value="Spermidine_synth"/>
    <property type="match status" value="1"/>
</dbReference>
<proteinExistence type="inferred from homology"/>
<evidence type="ECO:0000256" key="1">
    <source>
        <dbReference type="ARBA" id="ARBA00007867"/>
    </source>
</evidence>
<feature type="transmembrane region" description="Helical" evidence="4">
    <location>
        <begin position="66"/>
        <end position="91"/>
    </location>
</feature>
<protein>
    <submittedName>
        <fullName evidence="6">Spermidine synthase</fullName>
        <ecNumber evidence="6">2.5.1.16</ecNumber>
    </submittedName>
</protein>
<dbReference type="Gene3D" id="3.40.50.150">
    <property type="entry name" value="Vaccinia Virus protein VP39"/>
    <property type="match status" value="1"/>
</dbReference>
<feature type="domain" description="PABS" evidence="5">
    <location>
        <begin position="205"/>
        <end position="440"/>
    </location>
</feature>
<dbReference type="GO" id="GO:0004766">
    <property type="term" value="F:spermidine synthase activity"/>
    <property type="evidence" value="ECO:0007669"/>
    <property type="project" value="UniProtKB-EC"/>
</dbReference>
<feature type="transmembrane region" description="Helical" evidence="4">
    <location>
        <begin position="97"/>
        <end position="117"/>
    </location>
</feature>
<dbReference type="InterPro" id="IPR001045">
    <property type="entry name" value="Spermi_synthase"/>
</dbReference>
<evidence type="ECO:0000256" key="3">
    <source>
        <dbReference type="ARBA" id="ARBA00023115"/>
    </source>
</evidence>
<keyword evidence="3" id="KW-0620">Polyamine biosynthesis</keyword>
<dbReference type="PROSITE" id="PS01330">
    <property type="entry name" value="PABS_1"/>
    <property type="match status" value="1"/>
</dbReference>